<accession>A0A7U4E4W4</accession>
<sequence>MNLKFFAFLLVSASVFVGCASSKPVRPTTTADAYSNYDEDLSAVRPKYKEPTPAEAAKKPEVKRVLSDQPLHVNRKLDAVVDTIASKNRAIRFASGYRIQIYVGNIRKEADDARLFSYQNFPELNPYLVYNQPTYRVRIGDFMTRLEAERYLQQVRGRYESAVILAEKIDLKKSLLVK</sequence>
<gene>
    <name evidence="3" type="ordered locus">Runsl_1511</name>
</gene>
<evidence type="ECO:0000259" key="2">
    <source>
        <dbReference type="Pfam" id="PF05036"/>
    </source>
</evidence>
<dbReference type="Gene3D" id="3.30.70.1070">
    <property type="entry name" value="Sporulation related repeat"/>
    <property type="match status" value="1"/>
</dbReference>
<dbReference type="PROSITE" id="PS51257">
    <property type="entry name" value="PROKAR_LIPOPROTEIN"/>
    <property type="match status" value="1"/>
</dbReference>
<feature type="signal peptide" evidence="1">
    <location>
        <begin position="1"/>
        <end position="20"/>
    </location>
</feature>
<keyword evidence="4" id="KW-1185">Reference proteome</keyword>
<dbReference type="InterPro" id="IPR007730">
    <property type="entry name" value="SPOR-like_dom"/>
</dbReference>
<dbReference type="SUPFAM" id="SSF110997">
    <property type="entry name" value="Sporulation related repeat"/>
    <property type="match status" value="1"/>
</dbReference>
<evidence type="ECO:0000313" key="3">
    <source>
        <dbReference type="EMBL" id="AEI47936.1"/>
    </source>
</evidence>
<dbReference type="EMBL" id="CP002859">
    <property type="protein sequence ID" value="AEI47936.1"/>
    <property type="molecule type" value="Genomic_DNA"/>
</dbReference>
<reference evidence="3 4" key="2">
    <citation type="journal article" date="2012" name="Stand. Genomic Sci.">
        <title>Complete genome sequence of the aquatic bacterium Runella slithyformis type strain (LSU 4(T)).</title>
        <authorList>
            <person name="Copeland A."/>
            <person name="Zhang X."/>
            <person name="Misra M."/>
            <person name="Lapidus A."/>
            <person name="Nolan M."/>
            <person name="Lucas S."/>
            <person name="Deshpande S."/>
            <person name="Cheng J.F."/>
            <person name="Tapia R."/>
            <person name="Goodwin L.A."/>
            <person name="Pitluck S."/>
            <person name="Liolios K."/>
            <person name="Pagani I."/>
            <person name="Ivanova N."/>
            <person name="Mikhailova N."/>
            <person name="Pati A."/>
            <person name="Chen A."/>
            <person name="Palaniappan K."/>
            <person name="Land M."/>
            <person name="Hauser L."/>
            <person name="Pan C."/>
            <person name="Jeffries C.D."/>
            <person name="Detter J.C."/>
            <person name="Brambilla E.M."/>
            <person name="Rohde M."/>
            <person name="Djao O.D."/>
            <person name="Goker M."/>
            <person name="Sikorski J."/>
            <person name="Tindall B.J."/>
            <person name="Woyke T."/>
            <person name="Bristow J."/>
            <person name="Eisen J.A."/>
            <person name="Markowitz V."/>
            <person name="Hugenholtz P."/>
            <person name="Kyrpides N.C."/>
            <person name="Klenk H.P."/>
            <person name="Mavromatis K."/>
        </authorList>
    </citation>
    <scope>NUCLEOTIDE SEQUENCE [LARGE SCALE GENOMIC DNA]</scope>
    <source>
        <strain evidence="4">ATCC 29530 / DSM 19594 / LMG 11500 / NCIMB 11436 / LSU 4</strain>
    </source>
</reference>
<keyword evidence="1" id="KW-0732">Signal</keyword>
<dbReference type="AlphaFoldDB" id="A0A7U4E4W4"/>
<dbReference type="KEGG" id="rsi:Runsl_1511"/>
<name>A0A7U4E4W4_RUNSL</name>
<dbReference type="Pfam" id="PF05036">
    <property type="entry name" value="SPOR"/>
    <property type="match status" value="1"/>
</dbReference>
<evidence type="ECO:0000256" key="1">
    <source>
        <dbReference type="SAM" id="SignalP"/>
    </source>
</evidence>
<dbReference type="InterPro" id="IPR036680">
    <property type="entry name" value="SPOR-like_sf"/>
</dbReference>
<proteinExistence type="predicted"/>
<dbReference type="RefSeq" id="WP_013927252.1">
    <property type="nucleotide sequence ID" value="NC_015703.1"/>
</dbReference>
<organism evidence="3 4">
    <name type="scientific">Runella slithyformis (strain ATCC 29530 / DSM 19594 / LMG 11500 / NCIMB 11436 / LSU 4)</name>
    <dbReference type="NCBI Taxonomy" id="761193"/>
    <lineage>
        <taxon>Bacteria</taxon>
        <taxon>Pseudomonadati</taxon>
        <taxon>Bacteroidota</taxon>
        <taxon>Cytophagia</taxon>
        <taxon>Cytophagales</taxon>
        <taxon>Spirosomataceae</taxon>
        <taxon>Runella</taxon>
    </lineage>
</organism>
<protein>
    <submittedName>
        <fullName evidence="3">Sporulation domain-containing protein</fullName>
    </submittedName>
</protein>
<dbReference type="GO" id="GO:0042834">
    <property type="term" value="F:peptidoglycan binding"/>
    <property type="evidence" value="ECO:0007669"/>
    <property type="project" value="InterPro"/>
</dbReference>
<feature type="domain" description="SPOR" evidence="2">
    <location>
        <begin position="96"/>
        <end position="164"/>
    </location>
</feature>
<dbReference type="Proteomes" id="UP000000493">
    <property type="component" value="Chromosome"/>
</dbReference>
<evidence type="ECO:0000313" key="4">
    <source>
        <dbReference type="Proteomes" id="UP000000493"/>
    </source>
</evidence>
<reference evidence="4" key="1">
    <citation type="submission" date="2011-06" db="EMBL/GenBank/DDBJ databases">
        <title>The complete genome of chromosome of Runella slithyformis DSM 19594.</title>
        <authorList>
            <consortium name="US DOE Joint Genome Institute (JGI-PGF)"/>
            <person name="Lucas S."/>
            <person name="Han J."/>
            <person name="Lapidus A."/>
            <person name="Bruce D."/>
            <person name="Goodwin L."/>
            <person name="Pitluck S."/>
            <person name="Peters L."/>
            <person name="Kyrpides N."/>
            <person name="Mavromatis K."/>
            <person name="Ivanova N."/>
            <person name="Ovchinnikova G."/>
            <person name="Zhang X."/>
            <person name="Misra M."/>
            <person name="Detter J.C."/>
            <person name="Tapia R."/>
            <person name="Han C."/>
            <person name="Land M."/>
            <person name="Hauser L."/>
            <person name="Markowitz V."/>
            <person name="Cheng J.-F."/>
            <person name="Hugenholtz P."/>
            <person name="Woyke T."/>
            <person name="Wu D."/>
            <person name="Tindall B."/>
            <person name="Faehrich R."/>
            <person name="Brambilla E."/>
            <person name="Klenk H.-P."/>
            <person name="Eisen J.A."/>
        </authorList>
    </citation>
    <scope>NUCLEOTIDE SEQUENCE [LARGE SCALE GENOMIC DNA]</scope>
    <source>
        <strain evidence="4">ATCC 29530 / DSM 19594 / LMG 11500 / NCIMB 11436 / LSU 4</strain>
    </source>
</reference>
<feature type="chain" id="PRO_5030606562" evidence="1">
    <location>
        <begin position="21"/>
        <end position="178"/>
    </location>
</feature>